<dbReference type="Gene3D" id="3.30.1460.10">
    <property type="match status" value="1"/>
</dbReference>
<dbReference type="STRING" id="137658.SAMN05216186_1084"/>
<dbReference type="Pfam" id="PF05932">
    <property type="entry name" value="CesT"/>
    <property type="match status" value="1"/>
</dbReference>
<reference evidence="1 2" key="1">
    <citation type="submission" date="2016-10" db="EMBL/GenBank/DDBJ databases">
        <authorList>
            <person name="de Groot N.N."/>
        </authorList>
    </citation>
    <scope>NUCLEOTIDE SEQUENCE [LARGE SCALE GENOMIC DNA]</scope>
    <source>
        <strain evidence="1 2">JCM 21544</strain>
    </source>
</reference>
<dbReference type="RefSeq" id="WP_084336314.1">
    <property type="nucleotide sequence ID" value="NZ_FNFD01000008.1"/>
</dbReference>
<dbReference type="AlphaFoldDB" id="A0A1G9CLZ4"/>
<organism evidence="1 2">
    <name type="scientific">Pseudomonas indica</name>
    <dbReference type="NCBI Taxonomy" id="137658"/>
    <lineage>
        <taxon>Bacteria</taxon>
        <taxon>Pseudomonadati</taxon>
        <taxon>Pseudomonadota</taxon>
        <taxon>Gammaproteobacteria</taxon>
        <taxon>Pseudomonadales</taxon>
        <taxon>Pseudomonadaceae</taxon>
        <taxon>Pseudomonas</taxon>
    </lineage>
</organism>
<name>A0A1G9CLZ4_9PSED</name>
<evidence type="ECO:0000313" key="2">
    <source>
        <dbReference type="Proteomes" id="UP000198706"/>
    </source>
</evidence>
<keyword evidence="2" id="KW-1185">Reference proteome</keyword>
<sequence>MNETPFVRLLTQLARHCNCDADRLLVGERTLINGTAFRFDHDEAESPDTLLVCCEYGDLPERQRTDAIAALLEANMLLFFNRGSESLFSLSPEDGKVWLLARLRLSRLTPQELSRYLAQTAEQARLWRQDHFLGPERTESAVPAERPYALGLGASLLQTPAVRPTS</sequence>
<dbReference type="EMBL" id="FNFD01000008">
    <property type="protein sequence ID" value="SDK52710.1"/>
    <property type="molecule type" value="Genomic_DNA"/>
</dbReference>
<dbReference type="InterPro" id="IPR010261">
    <property type="entry name" value="Tir_chaperone"/>
</dbReference>
<evidence type="ECO:0000313" key="1">
    <source>
        <dbReference type="EMBL" id="SDK52710.1"/>
    </source>
</evidence>
<proteinExistence type="predicted"/>
<dbReference type="GO" id="GO:0030254">
    <property type="term" value="P:protein secretion by the type III secretion system"/>
    <property type="evidence" value="ECO:0007669"/>
    <property type="project" value="InterPro"/>
</dbReference>
<dbReference type="SUPFAM" id="SSF69635">
    <property type="entry name" value="Type III secretory system chaperone-like"/>
    <property type="match status" value="1"/>
</dbReference>
<accession>A0A1G9CLZ4</accession>
<gene>
    <name evidence="1" type="ORF">SAMN05216186_1084</name>
</gene>
<dbReference type="CDD" id="cd17020">
    <property type="entry name" value="T3SC_IA_ShcM-like"/>
    <property type="match status" value="1"/>
</dbReference>
<protein>
    <submittedName>
        <fullName evidence="1">Tir chaperone protein (CesT) family protein</fullName>
    </submittedName>
</protein>
<dbReference type="Proteomes" id="UP000198706">
    <property type="component" value="Unassembled WGS sequence"/>
</dbReference>